<proteinExistence type="predicted"/>
<dbReference type="CDD" id="cd17323">
    <property type="entry name" value="MFS_Tpo1_MDR_like"/>
    <property type="match status" value="1"/>
</dbReference>
<feature type="transmembrane region" description="Helical" evidence="7">
    <location>
        <begin position="301"/>
        <end position="326"/>
    </location>
</feature>
<keyword evidence="5 7" id="KW-0472">Membrane</keyword>
<keyword evidence="4 7" id="KW-1133">Transmembrane helix</keyword>
<keyword evidence="2" id="KW-0813">Transport</keyword>
<feature type="compositionally biased region" description="Basic and acidic residues" evidence="6">
    <location>
        <begin position="8"/>
        <end position="21"/>
    </location>
</feature>
<feature type="region of interest" description="Disordered" evidence="6">
    <location>
        <begin position="1"/>
        <end position="42"/>
    </location>
</feature>
<feature type="transmembrane region" description="Helical" evidence="7">
    <location>
        <begin position="221"/>
        <end position="240"/>
    </location>
</feature>
<dbReference type="InterPro" id="IPR036259">
    <property type="entry name" value="MFS_trans_sf"/>
</dbReference>
<dbReference type="PANTHER" id="PTHR23502:SF51">
    <property type="entry name" value="QUINIDINE RESISTANCE PROTEIN 1-RELATED"/>
    <property type="match status" value="1"/>
</dbReference>
<evidence type="ECO:0000256" key="6">
    <source>
        <dbReference type="SAM" id="MobiDB-lite"/>
    </source>
</evidence>
<dbReference type="InterPro" id="IPR011701">
    <property type="entry name" value="MFS"/>
</dbReference>
<accession>A0AB74JXT4</accession>
<reference evidence="9 10" key="1">
    <citation type="submission" date="2018-10" db="EMBL/GenBank/DDBJ databases">
        <title>Fifty Aureobasidium pullulans genomes reveal a recombining polyextremotolerant generalist.</title>
        <authorList>
            <person name="Gostincar C."/>
            <person name="Turk M."/>
            <person name="Zajc J."/>
            <person name="Gunde-Cimerman N."/>
        </authorList>
    </citation>
    <scope>NUCLEOTIDE SEQUENCE [LARGE SCALE GENOMIC DNA]</scope>
    <source>
        <strain evidence="9 10">EXF-10081</strain>
    </source>
</reference>
<dbReference type="EMBL" id="QZAT01000028">
    <property type="protein sequence ID" value="THX30739.1"/>
    <property type="molecule type" value="Genomic_DNA"/>
</dbReference>
<dbReference type="Pfam" id="PF07690">
    <property type="entry name" value="MFS_1"/>
    <property type="match status" value="1"/>
</dbReference>
<feature type="domain" description="Major facilitator superfamily (MFS) profile" evidence="8">
    <location>
        <begin position="66"/>
        <end position="517"/>
    </location>
</feature>
<dbReference type="GO" id="GO:0140115">
    <property type="term" value="P:export across plasma membrane"/>
    <property type="evidence" value="ECO:0007669"/>
    <property type="project" value="UniProtKB-ARBA"/>
</dbReference>
<evidence type="ECO:0000256" key="3">
    <source>
        <dbReference type="ARBA" id="ARBA00022692"/>
    </source>
</evidence>
<evidence type="ECO:0000256" key="4">
    <source>
        <dbReference type="ARBA" id="ARBA00022989"/>
    </source>
</evidence>
<comment type="caution">
    <text evidence="9">The sequence shown here is derived from an EMBL/GenBank/DDBJ whole genome shotgun (WGS) entry which is preliminary data.</text>
</comment>
<evidence type="ECO:0000256" key="1">
    <source>
        <dbReference type="ARBA" id="ARBA00004141"/>
    </source>
</evidence>
<feature type="transmembrane region" description="Helical" evidence="7">
    <location>
        <begin position="402"/>
        <end position="420"/>
    </location>
</feature>
<dbReference type="GO" id="GO:0022857">
    <property type="term" value="F:transmembrane transporter activity"/>
    <property type="evidence" value="ECO:0007669"/>
    <property type="project" value="InterPro"/>
</dbReference>
<feature type="transmembrane region" description="Helical" evidence="7">
    <location>
        <begin position="346"/>
        <end position="367"/>
    </location>
</feature>
<feature type="transmembrane region" description="Helical" evidence="7">
    <location>
        <begin position="131"/>
        <end position="149"/>
    </location>
</feature>
<keyword evidence="3 7" id="KW-0812">Transmembrane</keyword>
<protein>
    <submittedName>
        <fullName evidence="9">Citrate synthase</fullName>
    </submittedName>
</protein>
<sequence length="546" mass="59234">MTTTQQQRDQDALKEEFKISSDPDAAPVVPSGSHEKTEQNVVSTIEQPVDDNEVYSVFTPTQKKLIVLTASLAGFFSPLSGSIYYPSLNTIAEDLGITATKVNLTVTTYMIVQGLAPMLTAGFSDGAGRRPAYIACFVIYLAANLGLALQNNYAALLVLRCLQSGGSSGTIALANGVVGDIVTSAERGSYVAFASVSSILGPTLSPILGGLLSQYWNWHGIFWFLLAFGGVFFIPLFLFFPETCRNVVGDGSIPAPKLNWNITDNIRHANREKAGLKVDEKKQEELRKNYRLTFPNPLSTLVVLTDLESALILIASGLTLACFYAVSTGASTAFRSVYGFDDMQVALMFIPFGVGGIVSAFTTGKAVDWNYRRHAKINGFPFVKNKQQDMTEFPLEKARLEIALPLFYLGALTVLGYGWVMDKHVSLAGPIVLLFVMGYALTAAFQILNIIMLDVYPGRPAVASAANNIVRCELGAATSAAIVPMAKAMGNGWAYTLLAFILLAYSPALLLTMKSGVKWRRAKKQKQEEKDARMAKDLSYRGSVVV</sequence>
<dbReference type="PROSITE" id="PS50850">
    <property type="entry name" value="MFS"/>
    <property type="match status" value="1"/>
</dbReference>
<evidence type="ECO:0000256" key="2">
    <source>
        <dbReference type="ARBA" id="ARBA00022448"/>
    </source>
</evidence>
<dbReference type="PROSITE" id="PS00216">
    <property type="entry name" value="SUGAR_TRANSPORT_1"/>
    <property type="match status" value="1"/>
</dbReference>
<evidence type="ECO:0000313" key="10">
    <source>
        <dbReference type="Proteomes" id="UP000310374"/>
    </source>
</evidence>
<dbReference type="Gene3D" id="1.20.1720.10">
    <property type="entry name" value="Multidrug resistance protein D"/>
    <property type="match status" value="1"/>
</dbReference>
<dbReference type="InterPro" id="IPR005829">
    <property type="entry name" value="Sugar_transporter_CS"/>
</dbReference>
<dbReference type="FunFam" id="1.20.1720.10:FF:000009">
    <property type="entry name" value="MFS multidrug transporter"/>
    <property type="match status" value="1"/>
</dbReference>
<feature type="transmembrane region" description="Helical" evidence="7">
    <location>
        <begin position="190"/>
        <end position="209"/>
    </location>
</feature>
<dbReference type="InterPro" id="IPR020846">
    <property type="entry name" value="MFS_dom"/>
</dbReference>
<dbReference type="GO" id="GO:0042908">
    <property type="term" value="P:xenobiotic transport"/>
    <property type="evidence" value="ECO:0007669"/>
    <property type="project" value="UniProtKB-ARBA"/>
</dbReference>
<dbReference type="AlphaFoldDB" id="A0AB74JXT4"/>
<name>A0AB74JXT4_AURPU</name>
<dbReference type="GO" id="GO:0005886">
    <property type="term" value="C:plasma membrane"/>
    <property type="evidence" value="ECO:0007669"/>
    <property type="project" value="TreeGrafter"/>
</dbReference>
<evidence type="ECO:0000313" key="9">
    <source>
        <dbReference type="EMBL" id="THX30739.1"/>
    </source>
</evidence>
<feature type="transmembrane region" description="Helical" evidence="7">
    <location>
        <begin position="432"/>
        <end position="456"/>
    </location>
</feature>
<gene>
    <name evidence="9" type="ORF">D6D12_03326</name>
</gene>
<dbReference type="SUPFAM" id="SSF103473">
    <property type="entry name" value="MFS general substrate transporter"/>
    <property type="match status" value="1"/>
</dbReference>
<dbReference type="Gene3D" id="1.20.1250.20">
    <property type="entry name" value="MFS general substrate transporter like domains"/>
    <property type="match status" value="1"/>
</dbReference>
<evidence type="ECO:0000256" key="5">
    <source>
        <dbReference type="ARBA" id="ARBA00023136"/>
    </source>
</evidence>
<dbReference type="PANTHER" id="PTHR23502">
    <property type="entry name" value="MAJOR FACILITATOR SUPERFAMILY"/>
    <property type="match status" value="1"/>
</dbReference>
<feature type="transmembrane region" description="Helical" evidence="7">
    <location>
        <begin position="65"/>
        <end position="86"/>
    </location>
</feature>
<evidence type="ECO:0000256" key="7">
    <source>
        <dbReference type="SAM" id="Phobius"/>
    </source>
</evidence>
<feature type="transmembrane region" description="Helical" evidence="7">
    <location>
        <begin position="492"/>
        <end position="513"/>
    </location>
</feature>
<comment type="subcellular location">
    <subcellularLocation>
        <location evidence="1">Membrane</location>
        <topology evidence="1">Multi-pass membrane protein</topology>
    </subcellularLocation>
</comment>
<organism evidence="9 10">
    <name type="scientific">Aureobasidium pullulans</name>
    <name type="common">Black yeast</name>
    <name type="synonym">Pullularia pullulans</name>
    <dbReference type="NCBI Taxonomy" id="5580"/>
    <lineage>
        <taxon>Eukaryota</taxon>
        <taxon>Fungi</taxon>
        <taxon>Dikarya</taxon>
        <taxon>Ascomycota</taxon>
        <taxon>Pezizomycotina</taxon>
        <taxon>Dothideomycetes</taxon>
        <taxon>Dothideomycetidae</taxon>
        <taxon>Dothideales</taxon>
        <taxon>Saccotheciaceae</taxon>
        <taxon>Aureobasidium</taxon>
    </lineage>
</organism>
<evidence type="ECO:0000259" key="8">
    <source>
        <dbReference type="PROSITE" id="PS50850"/>
    </source>
</evidence>
<dbReference type="Proteomes" id="UP000310374">
    <property type="component" value="Unassembled WGS sequence"/>
</dbReference>
<feature type="transmembrane region" description="Helical" evidence="7">
    <location>
        <begin position="106"/>
        <end position="124"/>
    </location>
</feature>